<dbReference type="SUPFAM" id="SSF53448">
    <property type="entry name" value="Nucleotide-diphospho-sugar transferases"/>
    <property type="match status" value="1"/>
</dbReference>
<name>A0A250X461_9CHLO</name>
<dbReference type="Proteomes" id="UP000232323">
    <property type="component" value="Unassembled WGS sequence"/>
</dbReference>
<organism evidence="2 3">
    <name type="scientific">Chlamydomonas eustigma</name>
    <dbReference type="NCBI Taxonomy" id="1157962"/>
    <lineage>
        <taxon>Eukaryota</taxon>
        <taxon>Viridiplantae</taxon>
        <taxon>Chlorophyta</taxon>
        <taxon>core chlorophytes</taxon>
        <taxon>Chlorophyceae</taxon>
        <taxon>CS clade</taxon>
        <taxon>Chlamydomonadales</taxon>
        <taxon>Chlamydomonadaceae</taxon>
        <taxon>Chlamydomonas</taxon>
    </lineage>
</organism>
<accession>A0A250X461</accession>
<comment type="caution">
    <text evidence="2">The sequence shown here is derived from an EMBL/GenBank/DDBJ whole genome shotgun (WGS) entry which is preliminary data.</text>
</comment>
<evidence type="ECO:0000313" key="3">
    <source>
        <dbReference type="Proteomes" id="UP000232323"/>
    </source>
</evidence>
<feature type="transmembrane region" description="Helical" evidence="1">
    <location>
        <begin position="6"/>
        <end position="26"/>
    </location>
</feature>
<sequence length="390" mass="45883">MCGQMLIAYVAMYRLAAVLSMFCFRLDLFAVNARERPFHAVNYLKYYDVKNSVDHAKYLLSRNNLTADDLSKRLAVMLLYSSDVSDPLYGPCLKCSLQRYKDNLLPNNPSDIFLFVKPEHFQNIMERPWVRSTPNLYVMILAEESDKSWKIPEWIRPERDDTKYHWSAGFSLEYRLMGHWRLAFSFPFARELGYKYLMQSDTDTYILEKIQYNLIDFMTEKDIWVSNYNWIQYEVRGYNMGLPEIAHYWMATRGGMEGLYVTADNASTAGKGFIKGPLFKHCRPADIHGLHTCSEYVCHGEKWLGWDGEMFSGHYQIFKLDHWFSWEIQDFLQLVLQTGGHIEHRWVDISTQAMIRQMFTPDKNIHIFLDHNIGHGHGSETCNECKDWLS</sequence>
<proteinExistence type="predicted"/>
<dbReference type="EMBL" id="BEGY01000027">
    <property type="protein sequence ID" value="GAX77836.1"/>
    <property type="molecule type" value="Genomic_DNA"/>
</dbReference>
<keyword evidence="1" id="KW-0472">Membrane</keyword>
<dbReference type="AlphaFoldDB" id="A0A250X461"/>
<reference evidence="2 3" key="1">
    <citation type="submission" date="2017-08" db="EMBL/GenBank/DDBJ databases">
        <title>Acidophilic green algal genome provides insights into adaptation to an acidic environment.</title>
        <authorList>
            <person name="Hirooka S."/>
            <person name="Hirose Y."/>
            <person name="Kanesaki Y."/>
            <person name="Higuchi S."/>
            <person name="Fujiwara T."/>
            <person name="Onuma R."/>
            <person name="Era A."/>
            <person name="Ohbayashi R."/>
            <person name="Uzuka A."/>
            <person name="Nozaki H."/>
            <person name="Yoshikawa H."/>
            <person name="Miyagishima S.Y."/>
        </authorList>
    </citation>
    <scope>NUCLEOTIDE SEQUENCE [LARGE SCALE GENOMIC DNA]</scope>
    <source>
        <strain evidence="2 3">NIES-2499</strain>
    </source>
</reference>
<protein>
    <submittedName>
        <fullName evidence="2">Uncharacterized protein</fullName>
    </submittedName>
</protein>
<evidence type="ECO:0000313" key="2">
    <source>
        <dbReference type="EMBL" id="GAX77836.1"/>
    </source>
</evidence>
<dbReference type="OrthoDB" id="523134at2759"/>
<gene>
    <name evidence="2" type="ORF">CEUSTIGMA_g5278.t1</name>
</gene>
<dbReference type="InterPro" id="IPR029044">
    <property type="entry name" value="Nucleotide-diphossugar_trans"/>
</dbReference>
<dbReference type="Gene3D" id="3.90.550.10">
    <property type="entry name" value="Spore Coat Polysaccharide Biosynthesis Protein SpsA, Chain A"/>
    <property type="match status" value="1"/>
</dbReference>
<evidence type="ECO:0000256" key="1">
    <source>
        <dbReference type="SAM" id="Phobius"/>
    </source>
</evidence>
<keyword evidence="3" id="KW-1185">Reference proteome</keyword>
<keyword evidence="1" id="KW-1133">Transmembrane helix</keyword>
<keyword evidence="1" id="KW-0812">Transmembrane</keyword>